<dbReference type="InterPro" id="IPR051422">
    <property type="entry name" value="AlkB_tRNA_MeTrf/Diox"/>
</dbReference>
<evidence type="ECO:0000313" key="5">
    <source>
        <dbReference type="Proteomes" id="UP000288716"/>
    </source>
</evidence>
<dbReference type="EMBL" id="NCKV01000347">
    <property type="protein sequence ID" value="RWS30877.1"/>
    <property type="molecule type" value="Genomic_DNA"/>
</dbReference>
<keyword evidence="2" id="KW-0808">Transferase</keyword>
<dbReference type="Proteomes" id="UP000288716">
    <property type="component" value="Unassembled WGS sequence"/>
</dbReference>
<dbReference type="InterPro" id="IPR029063">
    <property type="entry name" value="SAM-dependent_MTases_sf"/>
</dbReference>
<dbReference type="GO" id="GO:0030488">
    <property type="term" value="P:tRNA methylation"/>
    <property type="evidence" value="ECO:0007669"/>
    <property type="project" value="TreeGrafter"/>
</dbReference>
<dbReference type="GO" id="GO:0000049">
    <property type="term" value="F:tRNA binding"/>
    <property type="evidence" value="ECO:0007669"/>
    <property type="project" value="TreeGrafter"/>
</dbReference>
<dbReference type="GO" id="GO:0005737">
    <property type="term" value="C:cytoplasm"/>
    <property type="evidence" value="ECO:0007669"/>
    <property type="project" value="TreeGrafter"/>
</dbReference>
<dbReference type="Pfam" id="PF08241">
    <property type="entry name" value="Methyltransf_11"/>
    <property type="match status" value="1"/>
</dbReference>
<dbReference type="VEuPathDB" id="VectorBase:LDEU001162"/>
<evidence type="ECO:0000256" key="1">
    <source>
        <dbReference type="ARBA" id="ARBA00022603"/>
    </source>
</evidence>
<dbReference type="GO" id="GO:0002098">
    <property type="term" value="P:tRNA wobble uridine modification"/>
    <property type="evidence" value="ECO:0007669"/>
    <property type="project" value="TreeGrafter"/>
</dbReference>
<evidence type="ECO:0000256" key="2">
    <source>
        <dbReference type="ARBA" id="ARBA00022679"/>
    </source>
</evidence>
<dbReference type="GO" id="GO:0008757">
    <property type="term" value="F:S-adenosylmethionine-dependent methyltransferase activity"/>
    <property type="evidence" value="ECO:0007669"/>
    <property type="project" value="InterPro"/>
</dbReference>
<feature type="domain" description="Methyltransferase type 11" evidence="3">
    <location>
        <begin position="54"/>
        <end position="143"/>
    </location>
</feature>
<dbReference type="AlphaFoldDB" id="A0A443STP3"/>
<dbReference type="GO" id="GO:0005634">
    <property type="term" value="C:nucleus"/>
    <property type="evidence" value="ECO:0007669"/>
    <property type="project" value="TreeGrafter"/>
</dbReference>
<evidence type="ECO:0000313" key="4">
    <source>
        <dbReference type="EMBL" id="RWS30877.1"/>
    </source>
</evidence>
<name>A0A443STP3_9ACAR</name>
<dbReference type="CDD" id="cd02440">
    <property type="entry name" value="AdoMet_MTases"/>
    <property type="match status" value="1"/>
</dbReference>
<keyword evidence="5" id="KW-1185">Reference proteome</keyword>
<dbReference type="InterPro" id="IPR013216">
    <property type="entry name" value="Methyltransf_11"/>
</dbReference>
<evidence type="ECO:0000259" key="3">
    <source>
        <dbReference type="Pfam" id="PF08241"/>
    </source>
</evidence>
<proteinExistence type="predicted"/>
<sequence>MSNQQATGKFDLEKEHVFDVYDKIAESFSETRYKPWPKVKQFLDSLEDGCIVFDIGCGNGKYLNVNKNLLTIGSDTSIPLLEICRNKDAEVFKANCLCLPLRSNSGDACICIAVIHHLSSASRRIESIQEIVRVLKVGGKALIYVWAFEQKRNGKNSDYIKIGKSLTNVDEETNALLPVHCNRTEFKEQDVFVPFKSKKDSKSYFRYYHVFKEGELNELLTSVANITVLEIYYDNGNWCAIIQKIK</sequence>
<dbReference type="GO" id="GO:0106335">
    <property type="term" value="F:tRNA (5-carboxymethyluridine(34)-5-O)-methyltransferase activity"/>
    <property type="evidence" value="ECO:0007669"/>
    <property type="project" value="TreeGrafter"/>
</dbReference>
<gene>
    <name evidence="4" type="ORF">B4U80_02411</name>
</gene>
<dbReference type="PANTHER" id="PTHR13069:SF21">
    <property type="entry name" value="ALKYLATED DNA REPAIR PROTEIN ALKB HOMOLOG 8"/>
    <property type="match status" value="1"/>
</dbReference>
<reference evidence="4 5" key="1">
    <citation type="journal article" date="2018" name="Gigascience">
        <title>Genomes of trombidid mites reveal novel predicted allergens and laterally-transferred genes associated with secondary metabolism.</title>
        <authorList>
            <person name="Dong X."/>
            <person name="Chaisiri K."/>
            <person name="Xia D."/>
            <person name="Armstrong S.D."/>
            <person name="Fang Y."/>
            <person name="Donnelly M.J."/>
            <person name="Kadowaki T."/>
            <person name="McGarry J.W."/>
            <person name="Darby A.C."/>
            <person name="Makepeace B.L."/>
        </authorList>
    </citation>
    <scope>NUCLEOTIDE SEQUENCE [LARGE SCALE GENOMIC DNA]</scope>
    <source>
        <strain evidence="4">UoL-UT</strain>
    </source>
</reference>
<protein>
    <recommendedName>
        <fullName evidence="3">Methyltransferase type 11 domain-containing protein</fullName>
    </recommendedName>
</protein>
<dbReference type="OrthoDB" id="271595at2759"/>
<dbReference type="SUPFAM" id="SSF53335">
    <property type="entry name" value="S-adenosyl-L-methionine-dependent methyltransferases"/>
    <property type="match status" value="1"/>
</dbReference>
<accession>A0A443STP3</accession>
<organism evidence="4 5">
    <name type="scientific">Leptotrombidium deliense</name>
    <dbReference type="NCBI Taxonomy" id="299467"/>
    <lineage>
        <taxon>Eukaryota</taxon>
        <taxon>Metazoa</taxon>
        <taxon>Ecdysozoa</taxon>
        <taxon>Arthropoda</taxon>
        <taxon>Chelicerata</taxon>
        <taxon>Arachnida</taxon>
        <taxon>Acari</taxon>
        <taxon>Acariformes</taxon>
        <taxon>Trombidiformes</taxon>
        <taxon>Prostigmata</taxon>
        <taxon>Anystina</taxon>
        <taxon>Parasitengona</taxon>
        <taxon>Trombiculoidea</taxon>
        <taxon>Trombiculidae</taxon>
        <taxon>Leptotrombidium</taxon>
    </lineage>
</organism>
<comment type="caution">
    <text evidence="4">The sequence shown here is derived from an EMBL/GenBank/DDBJ whole genome shotgun (WGS) entry which is preliminary data.</text>
</comment>
<keyword evidence="1" id="KW-0489">Methyltransferase</keyword>
<dbReference type="STRING" id="299467.A0A443STP3"/>
<dbReference type="Gene3D" id="3.40.50.150">
    <property type="entry name" value="Vaccinia Virus protein VP39"/>
    <property type="match status" value="1"/>
</dbReference>
<dbReference type="PANTHER" id="PTHR13069">
    <property type="entry name" value="ALKYLATED DNA REPAIR PROTEIN ALKB HOMOLOG 8"/>
    <property type="match status" value="1"/>
</dbReference>